<dbReference type="SMART" id="SM00174">
    <property type="entry name" value="RHO"/>
    <property type="match status" value="1"/>
</dbReference>
<dbReference type="PROSITE" id="PS51420">
    <property type="entry name" value="RHO"/>
    <property type="match status" value="1"/>
</dbReference>
<proteinExistence type="predicted"/>
<dbReference type="InterPro" id="IPR003578">
    <property type="entry name" value="Small_GTPase_Rho"/>
</dbReference>
<dbReference type="SUPFAM" id="SSF52540">
    <property type="entry name" value="P-loop containing nucleoside triphosphate hydrolases"/>
    <property type="match status" value="1"/>
</dbReference>
<dbReference type="PANTHER" id="PTHR24072">
    <property type="entry name" value="RHO FAMILY GTPASE"/>
    <property type="match status" value="1"/>
</dbReference>
<dbReference type="EMBL" id="CAWYQH010000103">
    <property type="protein sequence ID" value="CAK8686964.1"/>
    <property type="molecule type" value="Genomic_DNA"/>
</dbReference>
<keyword evidence="2" id="KW-0342">GTP-binding</keyword>
<evidence type="ECO:0000313" key="5">
    <source>
        <dbReference type="Proteomes" id="UP001642483"/>
    </source>
</evidence>
<dbReference type="PROSITE" id="PS51421">
    <property type="entry name" value="RAS"/>
    <property type="match status" value="1"/>
</dbReference>
<dbReference type="PRINTS" id="PR00449">
    <property type="entry name" value="RASTRNSFRMNG"/>
</dbReference>
<dbReference type="InterPro" id="IPR001806">
    <property type="entry name" value="Small_GTPase"/>
</dbReference>
<evidence type="ECO:0000313" key="4">
    <source>
        <dbReference type="EMBL" id="CAK8686964.1"/>
    </source>
</evidence>
<comment type="caution">
    <text evidence="4">The sequence shown here is derived from an EMBL/GenBank/DDBJ whole genome shotgun (WGS) entry which is preliminary data.</text>
</comment>
<dbReference type="SMART" id="SM00175">
    <property type="entry name" value="RAB"/>
    <property type="match status" value="1"/>
</dbReference>
<dbReference type="InterPro" id="IPR027417">
    <property type="entry name" value="P-loop_NTPase"/>
</dbReference>
<dbReference type="PROSITE" id="PS51419">
    <property type="entry name" value="RAB"/>
    <property type="match status" value="1"/>
</dbReference>
<accession>A0ABP0G557</accession>
<dbReference type="Gene3D" id="3.40.50.300">
    <property type="entry name" value="P-loop containing nucleotide triphosphate hydrolases"/>
    <property type="match status" value="1"/>
</dbReference>
<name>A0ABP0G557_CLALP</name>
<protein>
    <recommendedName>
        <fullName evidence="6">Rho GTPase</fullName>
    </recommendedName>
</protein>
<gene>
    <name evidence="4" type="ORF">CVLEPA_LOCUS18998</name>
</gene>
<keyword evidence="1" id="KW-0547">Nucleotide-binding</keyword>
<evidence type="ECO:0008006" key="6">
    <source>
        <dbReference type="Google" id="ProtNLM"/>
    </source>
</evidence>
<sequence>MLSYIELLLATEVTQDKITTIKVVSVGDKCSGKTQILIAINGPYPDINFPKELYDFPEKTVCSEGKIYTLLLWQTTGQEDYDRLRPVTYPQTDVFLVCFSIDNPSTIENAFKKWVPEIQHHCPKTPFLLVGTKNNVNDLTKDQKPREELSSFKNNSINKEELLLRGKKLNAFDYIECCAVKNEGIESLIDKIILAAISPSKQKGEKSKMTKDKEQKNCSLQ</sequence>
<feature type="compositionally biased region" description="Basic and acidic residues" evidence="3">
    <location>
        <begin position="202"/>
        <end position="221"/>
    </location>
</feature>
<evidence type="ECO:0000256" key="2">
    <source>
        <dbReference type="ARBA" id="ARBA00023134"/>
    </source>
</evidence>
<keyword evidence="5" id="KW-1185">Reference proteome</keyword>
<feature type="region of interest" description="Disordered" evidence="3">
    <location>
        <begin position="200"/>
        <end position="221"/>
    </location>
</feature>
<dbReference type="Pfam" id="PF00071">
    <property type="entry name" value="Ras"/>
    <property type="match status" value="1"/>
</dbReference>
<dbReference type="CDD" id="cd00157">
    <property type="entry name" value="Rho"/>
    <property type="match status" value="1"/>
</dbReference>
<organism evidence="4 5">
    <name type="scientific">Clavelina lepadiformis</name>
    <name type="common">Light-bulb sea squirt</name>
    <name type="synonym">Ascidia lepadiformis</name>
    <dbReference type="NCBI Taxonomy" id="159417"/>
    <lineage>
        <taxon>Eukaryota</taxon>
        <taxon>Metazoa</taxon>
        <taxon>Chordata</taxon>
        <taxon>Tunicata</taxon>
        <taxon>Ascidiacea</taxon>
        <taxon>Aplousobranchia</taxon>
        <taxon>Clavelinidae</taxon>
        <taxon>Clavelina</taxon>
    </lineage>
</organism>
<evidence type="ECO:0000256" key="1">
    <source>
        <dbReference type="ARBA" id="ARBA00022741"/>
    </source>
</evidence>
<dbReference type="InterPro" id="IPR005225">
    <property type="entry name" value="Small_GTP-bd"/>
</dbReference>
<reference evidence="4 5" key="1">
    <citation type="submission" date="2024-02" db="EMBL/GenBank/DDBJ databases">
        <authorList>
            <person name="Daric V."/>
            <person name="Darras S."/>
        </authorList>
    </citation>
    <scope>NUCLEOTIDE SEQUENCE [LARGE SCALE GENOMIC DNA]</scope>
</reference>
<dbReference type="NCBIfam" id="TIGR00231">
    <property type="entry name" value="small_GTP"/>
    <property type="match status" value="1"/>
</dbReference>
<evidence type="ECO:0000256" key="3">
    <source>
        <dbReference type="SAM" id="MobiDB-lite"/>
    </source>
</evidence>
<dbReference type="Proteomes" id="UP001642483">
    <property type="component" value="Unassembled WGS sequence"/>
</dbReference>